<dbReference type="EMBL" id="CAKLCM010000002">
    <property type="protein sequence ID" value="CAH0525777.1"/>
    <property type="molecule type" value="Genomic_DNA"/>
</dbReference>
<name>A0ABN8DF68_9VIBR</name>
<comment type="caution">
    <text evidence="3">The sequence shown here is derived from an EMBL/GenBank/DDBJ whole genome shotgun (WGS) entry which is preliminary data.</text>
</comment>
<evidence type="ECO:0000256" key="1">
    <source>
        <dbReference type="ARBA" id="ARBA00006484"/>
    </source>
</evidence>
<gene>
    <name evidence="3" type="primary">ygfF</name>
    <name evidence="3" type="ORF">VHP8226_01308</name>
</gene>
<evidence type="ECO:0000313" key="4">
    <source>
        <dbReference type="Proteomes" id="UP000838160"/>
    </source>
</evidence>
<dbReference type="GO" id="GO:0016491">
    <property type="term" value="F:oxidoreductase activity"/>
    <property type="evidence" value="ECO:0007669"/>
    <property type="project" value="UniProtKB-KW"/>
</dbReference>
<dbReference type="InterPro" id="IPR036291">
    <property type="entry name" value="NAD(P)-bd_dom_sf"/>
</dbReference>
<dbReference type="PANTHER" id="PTHR43639">
    <property type="entry name" value="OXIDOREDUCTASE, SHORT-CHAIN DEHYDROGENASE/REDUCTASE FAMILY (AFU_ORTHOLOGUE AFUA_5G02870)"/>
    <property type="match status" value="1"/>
</dbReference>
<dbReference type="RefSeq" id="WP_237484276.1">
    <property type="nucleotide sequence ID" value="NZ_CAKLCM010000002.1"/>
</dbReference>
<keyword evidence="4" id="KW-1185">Reference proteome</keyword>
<dbReference type="PRINTS" id="PR00080">
    <property type="entry name" value="SDRFAMILY"/>
</dbReference>
<reference evidence="3" key="1">
    <citation type="submission" date="2021-12" db="EMBL/GenBank/DDBJ databases">
        <authorList>
            <person name="Rodrigo-Torres L."/>
            <person name="Arahal R. D."/>
            <person name="Lucena T."/>
        </authorList>
    </citation>
    <scope>NUCLEOTIDE SEQUENCE</scope>
    <source>
        <strain evidence="3">CECT 8226</strain>
    </source>
</reference>
<dbReference type="Gene3D" id="3.40.50.720">
    <property type="entry name" value="NAD(P)-binding Rossmann-like Domain"/>
    <property type="match status" value="1"/>
</dbReference>
<dbReference type="PANTHER" id="PTHR43639:SF1">
    <property type="entry name" value="SHORT-CHAIN DEHYDROGENASE_REDUCTASE FAMILY PROTEIN"/>
    <property type="match status" value="1"/>
</dbReference>
<sequence length="256" mass="27315">MRNSKVVLITGGSRGIGAATSRLFAAQGFAVCINYKSNALAAEKLALEINANSNGNTNGSYCITAQADVSDEQEVIRLFKRIDRELGRVSVVVNNAGILHQQARLEDMTADRINTILTNNVTSYFLCSREAVKRMSTRHGGNGGVIVNVSSGAARSGSPNEYIDYAASKGAIDTLTKGLSLEVASEGIRVNCVRPGLIHTEMHADGGEPKRVERLKSIIPLQRGGQPEEVAEAIYWLASDKSSFSTGNFLDLAGGL</sequence>
<dbReference type="Proteomes" id="UP000838160">
    <property type="component" value="Unassembled WGS sequence"/>
</dbReference>
<accession>A0ABN8DF68</accession>
<keyword evidence="2 3" id="KW-0560">Oxidoreductase</keyword>
<comment type="similarity">
    <text evidence="1">Belongs to the short-chain dehydrogenases/reductases (SDR) family.</text>
</comment>
<organism evidence="3 4">
    <name type="scientific">Vibrio hippocampi</name>
    <dbReference type="NCBI Taxonomy" id="654686"/>
    <lineage>
        <taxon>Bacteria</taxon>
        <taxon>Pseudomonadati</taxon>
        <taxon>Pseudomonadota</taxon>
        <taxon>Gammaproteobacteria</taxon>
        <taxon>Vibrionales</taxon>
        <taxon>Vibrionaceae</taxon>
        <taxon>Vibrio</taxon>
    </lineage>
</organism>
<protein>
    <submittedName>
        <fullName evidence="3">Oxidoreductase YgfF</fullName>
        <ecNumber evidence="3">1.-.-.-</ecNumber>
    </submittedName>
</protein>
<dbReference type="SUPFAM" id="SSF51735">
    <property type="entry name" value="NAD(P)-binding Rossmann-fold domains"/>
    <property type="match status" value="1"/>
</dbReference>
<dbReference type="CDD" id="cd05233">
    <property type="entry name" value="SDR_c"/>
    <property type="match status" value="1"/>
</dbReference>
<proteinExistence type="inferred from homology"/>
<dbReference type="InterPro" id="IPR002347">
    <property type="entry name" value="SDR_fam"/>
</dbReference>
<evidence type="ECO:0000256" key="2">
    <source>
        <dbReference type="ARBA" id="ARBA00023002"/>
    </source>
</evidence>
<dbReference type="PRINTS" id="PR00081">
    <property type="entry name" value="GDHRDH"/>
</dbReference>
<dbReference type="EC" id="1.-.-.-" evidence="3"/>
<dbReference type="Pfam" id="PF13561">
    <property type="entry name" value="adh_short_C2"/>
    <property type="match status" value="1"/>
</dbReference>
<evidence type="ECO:0000313" key="3">
    <source>
        <dbReference type="EMBL" id="CAH0525777.1"/>
    </source>
</evidence>